<dbReference type="InterPro" id="IPR013969">
    <property type="entry name" value="Oligosacch_biosynth_Alg14"/>
</dbReference>
<dbReference type="WBParaSite" id="HDID_0000183901-mRNA-1">
    <property type="protein sequence ID" value="HDID_0000183901-mRNA-1"/>
    <property type="gene ID" value="HDID_0000183901"/>
</dbReference>
<evidence type="ECO:0000256" key="8">
    <source>
        <dbReference type="SAM" id="Phobius"/>
    </source>
</evidence>
<dbReference type="PANTHER" id="PTHR12154">
    <property type="entry name" value="GLYCOSYL TRANSFERASE-RELATED"/>
    <property type="match status" value="1"/>
</dbReference>
<evidence type="ECO:0000313" key="9">
    <source>
        <dbReference type="EMBL" id="VDL19301.1"/>
    </source>
</evidence>
<feature type="transmembrane region" description="Helical" evidence="8">
    <location>
        <begin position="6"/>
        <end position="25"/>
    </location>
</feature>
<name>A0A0R3SBI5_HYMDI</name>
<feature type="transmembrane region" description="Helical" evidence="8">
    <location>
        <begin position="37"/>
        <end position="60"/>
    </location>
</feature>
<evidence type="ECO:0000256" key="7">
    <source>
        <dbReference type="ARBA" id="ARBA00023136"/>
    </source>
</evidence>
<comment type="similarity">
    <text evidence="2">Belongs to the ALG14 family.</text>
</comment>
<keyword evidence="4 8" id="KW-0812">Transmembrane</keyword>
<dbReference type="GO" id="GO:0006488">
    <property type="term" value="P:dolichol-linked oligosaccharide biosynthetic process"/>
    <property type="evidence" value="ECO:0007669"/>
    <property type="project" value="InterPro"/>
</dbReference>
<dbReference type="Gene3D" id="3.40.50.2000">
    <property type="entry name" value="Glycogen Phosphorylase B"/>
    <property type="match status" value="1"/>
</dbReference>
<dbReference type="Proteomes" id="UP000274504">
    <property type="component" value="Unassembled WGS sequence"/>
</dbReference>
<evidence type="ECO:0000256" key="2">
    <source>
        <dbReference type="ARBA" id="ARBA00009731"/>
    </source>
</evidence>
<dbReference type="Pfam" id="PF08660">
    <property type="entry name" value="Alg14"/>
    <property type="match status" value="1"/>
</dbReference>
<evidence type="ECO:0000256" key="4">
    <source>
        <dbReference type="ARBA" id="ARBA00022692"/>
    </source>
</evidence>
<sequence>MARLTMLLEILLFFFAVVIGCNYYATRLFSHGKCSTMLVLGSGNLFISAVLLSILGGHTAELLSYVRLLPQSYTPRIYVSASTDSLSGKKAIELESKDKKNDVCRYLIEELPRAREIGQSFFSSFFTTSCALISAVVLVLKHQPQLVLCNGPGTCVPVCFAARLFHIICNIGSCMSFGSGERRRRTAVVFVESVCRTRSLSLSGRLLYHLRLAKVIVQWPGLLENYPRAQYLGLLS</sequence>
<dbReference type="GO" id="GO:0043541">
    <property type="term" value="C:UDP-N-acetylglucosamine transferase complex"/>
    <property type="evidence" value="ECO:0007669"/>
    <property type="project" value="TreeGrafter"/>
</dbReference>
<evidence type="ECO:0000313" key="10">
    <source>
        <dbReference type="Proteomes" id="UP000274504"/>
    </source>
</evidence>
<reference evidence="11" key="1">
    <citation type="submission" date="2016-04" db="UniProtKB">
        <authorList>
            <consortium name="WormBaseParasite"/>
        </authorList>
    </citation>
    <scope>IDENTIFICATION</scope>
</reference>
<dbReference type="AlphaFoldDB" id="A0A0R3SBI5"/>
<evidence type="ECO:0000256" key="1">
    <source>
        <dbReference type="ARBA" id="ARBA00004389"/>
    </source>
</evidence>
<dbReference type="OrthoDB" id="17098at2759"/>
<keyword evidence="7 8" id="KW-0472">Membrane</keyword>
<proteinExistence type="inferred from homology"/>
<dbReference type="PROSITE" id="PS51257">
    <property type="entry name" value="PROKAR_LIPOPROTEIN"/>
    <property type="match status" value="1"/>
</dbReference>
<dbReference type="GO" id="GO:0004577">
    <property type="term" value="F:N-acetylglucosaminyldiphosphodolichol N-acetylglucosaminyltransferase activity"/>
    <property type="evidence" value="ECO:0007669"/>
    <property type="project" value="TreeGrafter"/>
</dbReference>
<dbReference type="EMBL" id="UYSG01000384">
    <property type="protein sequence ID" value="VDL19301.1"/>
    <property type="molecule type" value="Genomic_DNA"/>
</dbReference>
<keyword evidence="5" id="KW-0256">Endoplasmic reticulum</keyword>
<evidence type="ECO:0000313" key="11">
    <source>
        <dbReference type="WBParaSite" id="HDID_0000183901-mRNA-1"/>
    </source>
</evidence>
<evidence type="ECO:0000256" key="5">
    <source>
        <dbReference type="ARBA" id="ARBA00022824"/>
    </source>
</evidence>
<gene>
    <name evidence="9" type="ORF">HDID_LOCUS1840</name>
</gene>
<dbReference type="PANTHER" id="PTHR12154:SF4">
    <property type="entry name" value="UDP-N-ACETYLGLUCOSAMINE TRANSFERASE SUBUNIT ALG14 HOMOLOG"/>
    <property type="match status" value="1"/>
</dbReference>
<accession>A0A0R3SBI5</accession>
<keyword evidence="6 8" id="KW-1133">Transmembrane helix</keyword>
<reference evidence="9 10" key="2">
    <citation type="submission" date="2018-11" db="EMBL/GenBank/DDBJ databases">
        <authorList>
            <consortium name="Pathogen Informatics"/>
        </authorList>
    </citation>
    <scope>NUCLEOTIDE SEQUENCE [LARGE SCALE GENOMIC DNA]</scope>
</reference>
<evidence type="ECO:0000256" key="3">
    <source>
        <dbReference type="ARBA" id="ARBA00017467"/>
    </source>
</evidence>
<protein>
    <recommendedName>
        <fullName evidence="3">UDP-N-acetylglucosamine transferase subunit ALG14</fullName>
    </recommendedName>
</protein>
<comment type="subcellular location">
    <subcellularLocation>
        <location evidence="1">Endoplasmic reticulum membrane</location>
        <topology evidence="1">Single-pass membrane protein</topology>
    </subcellularLocation>
</comment>
<dbReference type="STRING" id="6216.A0A0R3SBI5"/>
<evidence type="ECO:0000256" key="6">
    <source>
        <dbReference type="ARBA" id="ARBA00022989"/>
    </source>
</evidence>
<organism evidence="11">
    <name type="scientific">Hymenolepis diminuta</name>
    <name type="common">Rat tapeworm</name>
    <dbReference type="NCBI Taxonomy" id="6216"/>
    <lineage>
        <taxon>Eukaryota</taxon>
        <taxon>Metazoa</taxon>
        <taxon>Spiralia</taxon>
        <taxon>Lophotrochozoa</taxon>
        <taxon>Platyhelminthes</taxon>
        <taxon>Cestoda</taxon>
        <taxon>Eucestoda</taxon>
        <taxon>Cyclophyllidea</taxon>
        <taxon>Hymenolepididae</taxon>
        <taxon>Hymenolepis</taxon>
    </lineage>
</organism>